<gene>
    <name evidence="1" type="ORF">HPB50_004320</name>
</gene>
<reference evidence="1" key="1">
    <citation type="submission" date="2020-05" db="EMBL/GenBank/DDBJ databases">
        <title>Large-scale comparative analyses of tick genomes elucidate their genetic diversity and vector capacities.</title>
        <authorList>
            <person name="Jia N."/>
            <person name="Wang J."/>
            <person name="Shi W."/>
            <person name="Du L."/>
            <person name="Sun Y."/>
            <person name="Zhan W."/>
            <person name="Jiang J."/>
            <person name="Wang Q."/>
            <person name="Zhang B."/>
            <person name="Ji P."/>
            <person name="Sakyi L.B."/>
            <person name="Cui X."/>
            <person name="Yuan T."/>
            <person name="Jiang B."/>
            <person name="Yang W."/>
            <person name="Lam T.T.-Y."/>
            <person name="Chang Q."/>
            <person name="Ding S."/>
            <person name="Wang X."/>
            <person name="Zhu J."/>
            <person name="Ruan X."/>
            <person name="Zhao L."/>
            <person name="Wei J."/>
            <person name="Que T."/>
            <person name="Du C."/>
            <person name="Cheng J."/>
            <person name="Dai P."/>
            <person name="Han X."/>
            <person name="Huang E."/>
            <person name="Gao Y."/>
            <person name="Liu J."/>
            <person name="Shao H."/>
            <person name="Ye R."/>
            <person name="Li L."/>
            <person name="Wei W."/>
            <person name="Wang X."/>
            <person name="Wang C."/>
            <person name="Yang T."/>
            <person name="Huo Q."/>
            <person name="Li W."/>
            <person name="Guo W."/>
            <person name="Chen H."/>
            <person name="Zhou L."/>
            <person name="Ni X."/>
            <person name="Tian J."/>
            <person name="Zhou Y."/>
            <person name="Sheng Y."/>
            <person name="Liu T."/>
            <person name="Pan Y."/>
            <person name="Xia L."/>
            <person name="Li J."/>
            <person name="Zhao F."/>
            <person name="Cao W."/>
        </authorList>
    </citation>
    <scope>NUCLEOTIDE SEQUENCE</scope>
    <source>
        <strain evidence="1">Hyas-2018</strain>
    </source>
</reference>
<proteinExistence type="predicted"/>
<dbReference type="EMBL" id="CM023488">
    <property type="protein sequence ID" value="KAH6923643.1"/>
    <property type="molecule type" value="Genomic_DNA"/>
</dbReference>
<evidence type="ECO:0000313" key="2">
    <source>
        <dbReference type="Proteomes" id="UP000821845"/>
    </source>
</evidence>
<protein>
    <submittedName>
        <fullName evidence="1">Uncharacterized protein</fullName>
    </submittedName>
</protein>
<organism evidence="1 2">
    <name type="scientific">Hyalomma asiaticum</name>
    <name type="common">Tick</name>
    <dbReference type="NCBI Taxonomy" id="266040"/>
    <lineage>
        <taxon>Eukaryota</taxon>
        <taxon>Metazoa</taxon>
        <taxon>Ecdysozoa</taxon>
        <taxon>Arthropoda</taxon>
        <taxon>Chelicerata</taxon>
        <taxon>Arachnida</taxon>
        <taxon>Acari</taxon>
        <taxon>Parasitiformes</taxon>
        <taxon>Ixodida</taxon>
        <taxon>Ixodoidea</taxon>
        <taxon>Ixodidae</taxon>
        <taxon>Hyalomminae</taxon>
        <taxon>Hyalomma</taxon>
    </lineage>
</organism>
<keyword evidence="2" id="KW-1185">Reference proteome</keyword>
<sequence length="347" mass="38200">MLMDEAEHDRGGEKRSDCEGGDQGDGDDGTCTKECKSEQASSASDSFNAASPSASSCPAPINGDFGLLVPKCEPEEIVCAVDCADGLCPTHIDPYESNADPYFPKCEMEELGIAVEGSSGPTLAGPPRKYLFNPSHRSITLQKYAYDQRGEVRYDVDAHERTHNGVKPFVCDVCNRGFVQRSQLHVHQKSHSGERPHECLECGKRFVLLSHLNYHRNNVHNKADKPHVCPQCGRGFVRRAVLNRHMLSHETRKPYVCSVCGRTFSRMDNAKTHFWRKHSETDGVIYTRPVTSVSSSVSEGACSYSTSNDGQEEQSSVLYDRATPHILGVAGVLETADTSNLHALSRP</sequence>
<accession>A0ACB7RQH7</accession>
<dbReference type="Proteomes" id="UP000821845">
    <property type="component" value="Chromosome 8"/>
</dbReference>
<comment type="caution">
    <text evidence="1">The sequence shown here is derived from an EMBL/GenBank/DDBJ whole genome shotgun (WGS) entry which is preliminary data.</text>
</comment>
<name>A0ACB7RQH7_HYAAI</name>
<evidence type="ECO:0000313" key="1">
    <source>
        <dbReference type="EMBL" id="KAH6923643.1"/>
    </source>
</evidence>